<evidence type="ECO:0000313" key="2">
    <source>
        <dbReference type="Proteomes" id="UP000009071"/>
    </source>
</evidence>
<dbReference type="AlphaFoldDB" id="C4XUN6"/>
<keyword evidence="2" id="KW-1185">Reference proteome</keyword>
<accession>C4XUN6</accession>
<reference evidence="1 2" key="1">
    <citation type="journal article" date="2009" name="Genome Res.">
        <title>Whole genome sequence of Desulfovibrio magneticus strain RS-1 revealed common gene clusters in magnetotactic bacteria.</title>
        <authorList>
            <person name="Nakazawa H."/>
            <person name="Arakaki A."/>
            <person name="Narita-Yamada S."/>
            <person name="Yashiro I."/>
            <person name="Jinno K."/>
            <person name="Aoki N."/>
            <person name="Tsuruyama A."/>
            <person name="Okamura Y."/>
            <person name="Tanikawa S."/>
            <person name="Fujita N."/>
            <person name="Takeyama H."/>
            <person name="Matsunaga T."/>
        </authorList>
    </citation>
    <scope>NUCLEOTIDE SEQUENCE [LARGE SCALE GENOMIC DNA]</scope>
    <source>
        <strain evidence="2">ATCC 700980 / DSM 13731 / RS-1</strain>
    </source>
</reference>
<dbReference type="KEGG" id="dma:DMR_p2_00060"/>
<keyword evidence="1" id="KW-0614">Plasmid</keyword>
<proteinExistence type="predicted"/>
<organism evidence="1 2">
    <name type="scientific">Solidesulfovibrio magneticus (strain ATCC 700980 / DSM 13731 / RS-1)</name>
    <name type="common">Desulfovibrio magneticus</name>
    <dbReference type="NCBI Taxonomy" id="573370"/>
    <lineage>
        <taxon>Bacteria</taxon>
        <taxon>Pseudomonadati</taxon>
        <taxon>Thermodesulfobacteriota</taxon>
        <taxon>Desulfovibrionia</taxon>
        <taxon>Desulfovibrionales</taxon>
        <taxon>Desulfovibrionaceae</taxon>
        <taxon>Solidesulfovibrio</taxon>
    </lineage>
</organism>
<dbReference type="Proteomes" id="UP000009071">
    <property type="component" value="Plasmid pDMC2"/>
</dbReference>
<dbReference type="EMBL" id="AP010906">
    <property type="protein sequence ID" value="BAH73487.1"/>
    <property type="molecule type" value="Genomic_DNA"/>
</dbReference>
<protein>
    <submittedName>
        <fullName evidence="1">Uncharacterized protein</fullName>
    </submittedName>
</protein>
<dbReference type="HOGENOM" id="CLU_1746696_0_0_7"/>
<evidence type="ECO:0000313" key="1">
    <source>
        <dbReference type="EMBL" id="BAH73487.1"/>
    </source>
</evidence>
<sequence>MHYRHTKKFIEKFFKTYKSNEIDNIVVTNFDEAEFVCILQIVIRLLQIDQSKLEAMLDLKKKTLSDIFNMYDENCKRKRNVRYETRFGIYQSLINVLNIFWAKVKANISKRDVGMAYNLKHVENIKKDMEKLENKNINEWTKKVSLKIS</sequence>
<dbReference type="RefSeq" id="WP_012749581.1">
    <property type="nucleotide sequence ID" value="NC_012795.1"/>
</dbReference>
<name>C4XUN6_SOLM1</name>
<gene>
    <name evidence="1" type="ordered locus">DMR_p2_00060</name>
</gene>
<geneLocation type="plasmid" evidence="1 2">
    <name>pDMC2</name>
</geneLocation>